<dbReference type="EC" id="2.7.11.1" evidence="1"/>
<sequence>MNEKVLGKKYKILDKIGNGKFGIVYRGMNMKSGESVAIKTEKKNSDIRLLKNETTILKYLYDHGSRSSPVVYWYGVDELWSYLVMSYYDISLFDYCNQSPMTPEKIDKIMCVCIDILETIHKNYILHRDIKPQNFMISNEEIFLIDFGFACFYVDDKVEHLPITETQNIVGTPKYVSYHVHDGITNSRRDDLISLGYLYIYLYCRELPWDALLRDTLLRDALKSETVPNGYEEIHILHYKNQQRKEMKSWTKLSEICLRINQKMYDFLNYCYNLRYDGPPDYNALKKLFT</sequence>
<dbReference type="Pfam" id="PF00069">
    <property type="entry name" value="Pkinase"/>
    <property type="match status" value="1"/>
</dbReference>
<protein>
    <recommendedName>
        <fullName evidence="1">non-specific serine/threonine protein kinase</fullName>
        <ecNumber evidence="1">2.7.11.1</ecNumber>
    </recommendedName>
</protein>
<evidence type="ECO:0000256" key="3">
    <source>
        <dbReference type="ARBA" id="ARBA00022840"/>
    </source>
</evidence>
<dbReference type="SUPFAM" id="SSF56112">
    <property type="entry name" value="Protein kinase-like (PK-like)"/>
    <property type="match status" value="1"/>
</dbReference>
<dbReference type="InterPro" id="IPR008271">
    <property type="entry name" value="Ser/Thr_kinase_AS"/>
</dbReference>
<dbReference type="InterPro" id="IPR000719">
    <property type="entry name" value="Prot_kinase_dom"/>
</dbReference>
<dbReference type="PROSITE" id="PS00108">
    <property type="entry name" value="PROTEIN_KINASE_ST"/>
    <property type="match status" value="1"/>
</dbReference>
<dbReference type="Gene3D" id="1.10.510.10">
    <property type="entry name" value="Transferase(Phosphotransferase) domain 1"/>
    <property type="match status" value="1"/>
</dbReference>
<dbReference type="PROSITE" id="PS00107">
    <property type="entry name" value="PROTEIN_KINASE_ATP"/>
    <property type="match status" value="1"/>
</dbReference>
<evidence type="ECO:0000256" key="2">
    <source>
        <dbReference type="ARBA" id="ARBA00022741"/>
    </source>
</evidence>
<keyword evidence="2" id="KW-0547">Nucleotide-binding</keyword>
<dbReference type="GO" id="GO:0004674">
    <property type="term" value="F:protein serine/threonine kinase activity"/>
    <property type="evidence" value="ECO:0007669"/>
    <property type="project" value="UniProtKB-EC"/>
</dbReference>
<dbReference type="PROSITE" id="PS50011">
    <property type="entry name" value="PROTEIN_KINASE_DOM"/>
    <property type="match status" value="1"/>
</dbReference>
<reference evidence="5" key="1">
    <citation type="journal article" date="2020" name="Nature">
        <title>Giant virus diversity and host interactions through global metagenomics.</title>
        <authorList>
            <person name="Schulz F."/>
            <person name="Roux S."/>
            <person name="Paez-Espino D."/>
            <person name="Jungbluth S."/>
            <person name="Walsh D.A."/>
            <person name="Denef V.J."/>
            <person name="McMahon K.D."/>
            <person name="Konstantinidis K.T."/>
            <person name="Eloe-Fadrosh E.A."/>
            <person name="Kyrpides N.C."/>
            <person name="Woyke T."/>
        </authorList>
    </citation>
    <scope>NUCLEOTIDE SEQUENCE</scope>
    <source>
        <strain evidence="5">GVMAG-M-3300027759-42</strain>
    </source>
</reference>
<dbReference type="InterPro" id="IPR050235">
    <property type="entry name" value="CK1_Ser-Thr_kinase"/>
</dbReference>
<dbReference type="InterPro" id="IPR011009">
    <property type="entry name" value="Kinase-like_dom_sf"/>
</dbReference>
<accession>A0A6C0LAD7</accession>
<proteinExistence type="predicted"/>
<organism evidence="5">
    <name type="scientific">viral metagenome</name>
    <dbReference type="NCBI Taxonomy" id="1070528"/>
    <lineage>
        <taxon>unclassified sequences</taxon>
        <taxon>metagenomes</taxon>
        <taxon>organismal metagenomes</taxon>
    </lineage>
</organism>
<dbReference type="GO" id="GO:0005524">
    <property type="term" value="F:ATP binding"/>
    <property type="evidence" value="ECO:0007669"/>
    <property type="project" value="UniProtKB-KW"/>
</dbReference>
<evidence type="ECO:0000259" key="4">
    <source>
        <dbReference type="PROSITE" id="PS50011"/>
    </source>
</evidence>
<keyword evidence="3" id="KW-0067">ATP-binding</keyword>
<name>A0A6C0LAD7_9ZZZZ</name>
<dbReference type="InterPro" id="IPR017441">
    <property type="entry name" value="Protein_kinase_ATP_BS"/>
</dbReference>
<feature type="domain" description="Protein kinase" evidence="4">
    <location>
        <begin position="10"/>
        <end position="290"/>
    </location>
</feature>
<dbReference type="SMART" id="SM00220">
    <property type="entry name" value="S_TKc"/>
    <property type="match status" value="1"/>
</dbReference>
<dbReference type="Gene3D" id="3.30.200.20">
    <property type="entry name" value="Phosphorylase Kinase, domain 1"/>
    <property type="match status" value="1"/>
</dbReference>
<evidence type="ECO:0000313" key="5">
    <source>
        <dbReference type="EMBL" id="QHU26618.1"/>
    </source>
</evidence>
<dbReference type="EMBL" id="MN740443">
    <property type="protein sequence ID" value="QHU26618.1"/>
    <property type="molecule type" value="Genomic_DNA"/>
</dbReference>
<evidence type="ECO:0000256" key="1">
    <source>
        <dbReference type="ARBA" id="ARBA00012513"/>
    </source>
</evidence>
<dbReference type="PANTHER" id="PTHR11909">
    <property type="entry name" value="CASEIN KINASE-RELATED"/>
    <property type="match status" value="1"/>
</dbReference>
<dbReference type="AlphaFoldDB" id="A0A6C0LAD7"/>